<dbReference type="InterPro" id="IPR020845">
    <property type="entry name" value="AMP-binding_CS"/>
</dbReference>
<dbReference type="Pfam" id="PF00501">
    <property type="entry name" value="AMP-binding"/>
    <property type="match status" value="1"/>
</dbReference>
<dbReference type="Proteomes" id="UP000078428">
    <property type="component" value="Unassembled WGS sequence"/>
</dbReference>
<organism evidence="2 3">
    <name type="scientific">Paramagnetospirillum marisnigri</name>
    <dbReference type="NCBI Taxonomy" id="1285242"/>
    <lineage>
        <taxon>Bacteria</taxon>
        <taxon>Pseudomonadati</taxon>
        <taxon>Pseudomonadota</taxon>
        <taxon>Alphaproteobacteria</taxon>
        <taxon>Rhodospirillales</taxon>
        <taxon>Magnetospirillaceae</taxon>
        <taxon>Paramagnetospirillum</taxon>
    </lineage>
</organism>
<feature type="domain" description="AMP-dependent synthetase/ligase" evidence="1">
    <location>
        <begin position="12"/>
        <end position="346"/>
    </location>
</feature>
<dbReference type="OrthoDB" id="9770470at2"/>
<evidence type="ECO:0000313" key="3">
    <source>
        <dbReference type="Proteomes" id="UP000078428"/>
    </source>
</evidence>
<dbReference type="InterPro" id="IPR042099">
    <property type="entry name" value="ANL_N_sf"/>
</dbReference>
<dbReference type="GO" id="GO:0044550">
    <property type="term" value="P:secondary metabolite biosynthetic process"/>
    <property type="evidence" value="ECO:0007669"/>
    <property type="project" value="TreeGrafter"/>
</dbReference>
<keyword evidence="3" id="KW-1185">Reference proteome</keyword>
<accession>A0A178MNC6</accession>
<dbReference type="AlphaFoldDB" id="A0A178MNC6"/>
<gene>
    <name evidence="2" type="ORF">A6A04_01855</name>
</gene>
<dbReference type="InterPro" id="IPR045851">
    <property type="entry name" value="AMP-bd_C_sf"/>
</dbReference>
<sequence>MGGDVIERILAWAATDPTLPAVVEGGVAVSYGELVARAWGLAGELARFGAHPKVAVLLPQGADAYAAMIASLLAGGTYLPCNTASVAAKIEAVIGRFGPDVLVAGPEQTAGLALPPGLPVLHKVPPRDGMPQIRAPHRLAYVIFTSGSTGMPKGVMIPRAALNHYVDWALAAMRPGPGDRWSQHPNISFDLSVLDIFGALCSGAALYPLRSESERMLPARFIAAHRLTIWNSVPSVVDMMSKARELTPERLASLRLLTFCGEALHTAQVEALFQAAPQAVIHNTYGPTECTVSCTELRLTAERFRHACDDTVALGTAIDGMRLHLLDGEQGTELAISGPQLADGYWEDEARTRDAFITLEEEGEAIRAYRTGDMVRMRDGQLFFARRKDTQVKIRGYRLELDEVNSALRGLGFAEAATVLVEGRLHAFVGAPPPLDESKLRHELGRRLDPHAVPERIHRLDQLPRNANDKIDLGALAGLVTLAEGGVDHRS</sequence>
<protein>
    <recommendedName>
        <fullName evidence="1">AMP-dependent synthetase/ligase domain-containing protein</fullName>
    </recommendedName>
</protein>
<dbReference type="Gene3D" id="3.40.50.12780">
    <property type="entry name" value="N-terminal domain of ligase-like"/>
    <property type="match status" value="1"/>
</dbReference>
<dbReference type="Gene3D" id="3.30.300.30">
    <property type="match status" value="1"/>
</dbReference>
<dbReference type="GO" id="GO:0005737">
    <property type="term" value="C:cytoplasm"/>
    <property type="evidence" value="ECO:0007669"/>
    <property type="project" value="TreeGrafter"/>
</dbReference>
<dbReference type="SUPFAM" id="SSF56801">
    <property type="entry name" value="Acetyl-CoA synthetase-like"/>
    <property type="match status" value="1"/>
</dbReference>
<dbReference type="GO" id="GO:0043041">
    <property type="term" value="P:amino acid activation for nonribosomal peptide biosynthetic process"/>
    <property type="evidence" value="ECO:0007669"/>
    <property type="project" value="TreeGrafter"/>
</dbReference>
<dbReference type="GO" id="GO:0031177">
    <property type="term" value="F:phosphopantetheine binding"/>
    <property type="evidence" value="ECO:0007669"/>
    <property type="project" value="TreeGrafter"/>
</dbReference>
<dbReference type="PROSITE" id="PS00455">
    <property type="entry name" value="AMP_BINDING"/>
    <property type="match status" value="1"/>
</dbReference>
<dbReference type="PANTHER" id="PTHR45527">
    <property type="entry name" value="NONRIBOSOMAL PEPTIDE SYNTHETASE"/>
    <property type="match status" value="1"/>
</dbReference>
<reference evidence="2 3" key="1">
    <citation type="submission" date="2016-04" db="EMBL/GenBank/DDBJ databases">
        <title>Draft genome sequence of freshwater magnetotactic bacteria Magnetospirillum marisnigri SP-1 and Magnetospirillum moscoviense BB-1.</title>
        <authorList>
            <person name="Koziaeva V."/>
            <person name="Dziuba M.V."/>
            <person name="Ivanov T.M."/>
            <person name="Kuznetsov B."/>
            <person name="Grouzdev D.S."/>
        </authorList>
    </citation>
    <scope>NUCLEOTIDE SEQUENCE [LARGE SCALE GENOMIC DNA]</scope>
    <source>
        <strain evidence="2 3">SP-1</strain>
    </source>
</reference>
<dbReference type="InterPro" id="IPR000873">
    <property type="entry name" value="AMP-dep_synth/lig_dom"/>
</dbReference>
<evidence type="ECO:0000259" key="1">
    <source>
        <dbReference type="Pfam" id="PF00501"/>
    </source>
</evidence>
<name>A0A178MNC6_9PROT</name>
<comment type="caution">
    <text evidence="2">The sequence shown here is derived from an EMBL/GenBank/DDBJ whole genome shotgun (WGS) entry which is preliminary data.</text>
</comment>
<dbReference type="PANTHER" id="PTHR45527:SF1">
    <property type="entry name" value="FATTY ACID SYNTHASE"/>
    <property type="match status" value="1"/>
</dbReference>
<evidence type="ECO:0000313" key="2">
    <source>
        <dbReference type="EMBL" id="OAN50179.1"/>
    </source>
</evidence>
<dbReference type="STRING" id="1285242.A6A04_01855"/>
<proteinExistence type="predicted"/>
<dbReference type="RefSeq" id="WP_068492496.1">
    <property type="nucleotide sequence ID" value="NZ_LWQT01000055.1"/>
</dbReference>
<dbReference type="EMBL" id="LWQT01000055">
    <property type="protein sequence ID" value="OAN50179.1"/>
    <property type="molecule type" value="Genomic_DNA"/>
</dbReference>